<dbReference type="EMBL" id="KZ293759">
    <property type="protein sequence ID" value="PBK79825.1"/>
    <property type="molecule type" value="Genomic_DNA"/>
</dbReference>
<keyword evidence="1" id="KW-1133">Transmembrane helix</keyword>
<evidence type="ECO:0000256" key="1">
    <source>
        <dbReference type="SAM" id="Phobius"/>
    </source>
</evidence>
<reference evidence="3" key="1">
    <citation type="journal article" date="2017" name="Nat. Ecol. Evol.">
        <title>Genome expansion and lineage-specific genetic innovations in the forest pathogenic fungi Armillaria.</title>
        <authorList>
            <person name="Sipos G."/>
            <person name="Prasanna A.N."/>
            <person name="Walter M.C."/>
            <person name="O'Connor E."/>
            <person name="Balint B."/>
            <person name="Krizsan K."/>
            <person name="Kiss B."/>
            <person name="Hess J."/>
            <person name="Varga T."/>
            <person name="Slot J."/>
            <person name="Riley R."/>
            <person name="Boka B."/>
            <person name="Rigling D."/>
            <person name="Barry K."/>
            <person name="Lee J."/>
            <person name="Mihaltcheva S."/>
            <person name="LaButti K."/>
            <person name="Lipzen A."/>
            <person name="Waldron R."/>
            <person name="Moloney N.M."/>
            <person name="Sperisen C."/>
            <person name="Kredics L."/>
            <person name="Vagvoelgyi C."/>
            <person name="Patrignani A."/>
            <person name="Fitzpatrick D."/>
            <person name="Nagy I."/>
            <person name="Doyle S."/>
            <person name="Anderson J.B."/>
            <person name="Grigoriev I.V."/>
            <person name="Gueldener U."/>
            <person name="Muensterkoetter M."/>
            <person name="Nagy L.G."/>
        </authorList>
    </citation>
    <scope>NUCLEOTIDE SEQUENCE [LARGE SCALE GENOMIC DNA]</scope>
    <source>
        <strain evidence="3">Ar21-2</strain>
    </source>
</reference>
<dbReference type="InParanoid" id="A0A2H3C9S6"/>
<dbReference type="Proteomes" id="UP000217790">
    <property type="component" value="Unassembled WGS sequence"/>
</dbReference>
<evidence type="ECO:0000313" key="3">
    <source>
        <dbReference type="Proteomes" id="UP000217790"/>
    </source>
</evidence>
<feature type="transmembrane region" description="Helical" evidence="1">
    <location>
        <begin position="12"/>
        <end position="30"/>
    </location>
</feature>
<evidence type="ECO:0000313" key="2">
    <source>
        <dbReference type="EMBL" id="PBK79825.1"/>
    </source>
</evidence>
<name>A0A2H3C9S6_ARMGA</name>
<organism evidence="2 3">
    <name type="scientific">Armillaria gallica</name>
    <name type="common">Bulbous honey fungus</name>
    <name type="synonym">Armillaria bulbosa</name>
    <dbReference type="NCBI Taxonomy" id="47427"/>
    <lineage>
        <taxon>Eukaryota</taxon>
        <taxon>Fungi</taxon>
        <taxon>Dikarya</taxon>
        <taxon>Basidiomycota</taxon>
        <taxon>Agaricomycotina</taxon>
        <taxon>Agaricomycetes</taxon>
        <taxon>Agaricomycetidae</taxon>
        <taxon>Agaricales</taxon>
        <taxon>Marasmiineae</taxon>
        <taxon>Physalacriaceae</taxon>
        <taxon>Armillaria</taxon>
    </lineage>
</organism>
<keyword evidence="1" id="KW-0472">Membrane</keyword>
<sequence>MTTFEVTETSPFRLFVYVLLLMASHLPAFLPTHPDSPSFLLPRSIALRASFKFGSRYSVRYKLRNLRIGKHVDEGSVRL</sequence>
<accession>A0A2H3C9S6</accession>
<protein>
    <submittedName>
        <fullName evidence="2">Uncharacterized protein</fullName>
    </submittedName>
</protein>
<proteinExistence type="predicted"/>
<keyword evidence="3" id="KW-1185">Reference proteome</keyword>
<dbReference type="OrthoDB" id="10439950at2759"/>
<keyword evidence="1" id="KW-0812">Transmembrane</keyword>
<dbReference type="AlphaFoldDB" id="A0A2H3C9S6"/>
<gene>
    <name evidence="2" type="ORF">ARMGADRAFT_103244</name>
</gene>